<dbReference type="SFLD" id="SFLDG01082">
    <property type="entry name" value="B12-binding_domain_containing"/>
    <property type="match status" value="1"/>
</dbReference>
<dbReference type="InterPro" id="IPR006638">
    <property type="entry name" value="Elp3/MiaA/NifB-like_rSAM"/>
</dbReference>
<keyword evidence="5" id="KW-0411">Iron-sulfur</keyword>
<keyword evidence="4" id="KW-0408">Iron</keyword>
<dbReference type="CDD" id="cd01335">
    <property type="entry name" value="Radical_SAM"/>
    <property type="match status" value="1"/>
</dbReference>
<name>A0A938X090_9CLOT</name>
<dbReference type="SUPFAM" id="SSF102114">
    <property type="entry name" value="Radical SAM enzymes"/>
    <property type="match status" value="1"/>
</dbReference>
<dbReference type="EMBL" id="JACJLV010000003">
    <property type="protein sequence ID" value="MBM6825827.1"/>
    <property type="molecule type" value="Genomic_DNA"/>
</dbReference>
<evidence type="ECO:0000256" key="2">
    <source>
        <dbReference type="ARBA" id="ARBA00022691"/>
    </source>
</evidence>
<feature type="domain" description="Radical SAM core" evidence="6">
    <location>
        <begin position="11"/>
        <end position="238"/>
    </location>
</feature>
<keyword evidence="3" id="KW-0479">Metal-binding</keyword>
<evidence type="ECO:0000313" key="7">
    <source>
        <dbReference type="EMBL" id="MBM6825827.1"/>
    </source>
</evidence>
<dbReference type="PANTHER" id="PTHR43409">
    <property type="entry name" value="ANAEROBIC MAGNESIUM-PROTOPORPHYRIN IX MONOMETHYL ESTER CYCLASE-RELATED"/>
    <property type="match status" value="1"/>
</dbReference>
<reference evidence="7" key="1">
    <citation type="submission" date="2020-08" db="EMBL/GenBank/DDBJ databases">
        <authorList>
            <person name="Cejkova D."/>
            <person name="Kubasova T."/>
            <person name="Jahodarova E."/>
            <person name="Rychlik I."/>
        </authorList>
    </citation>
    <scope>NUCLEOTIDE SEQUENCE</scope>
    <source>
        <strain evidence="7">An420c</strain>
    </source>
</reference>
<dbReference type="InterPro" id="IPR051198">
    <property type="entry name" value="BchE-like"/>
</dbReference>
<evidence type="ECO:0000313" key="8">
    <source>
        <dbReference type="Proteomes" id="UP000713880"/>
    </source>
</evidence>
<protein>
    <submittedName>
        <fullName evidence="7">Radical SAM protein</fullName>
    </submittedName>
</protein>
<evidence type="ECO:0000256" key="1">
    <source>
        <dbReference type="ARBA" id="ARBA00001966"/>
    </source>
</evidence>
<dbReference type="GO" id="GO:0051536">
    <property type="term" value="F:iron-sulfur cluster binding"/>
    <property type="evidence" value="ECO:0007669"/>
    <property type="project" value="UniProtKB-KW"/>
</dbReference>
<dbReference type="AlphaFoldDB" id="A0A938X090"/>
<dbReference type="SFLD" id="SFLDG01095">
    <property type="entry name" value="Uncharacterised_Radical_SAM_Su"/>
    <property type="match status" value="1"/>
</dbReference>
<comment type="caution">
    <text evidence="7">The sequence shown here is derived from an EMBL/GenBank/DDBJ whole genome shotgun (WGS) entry which is preliminary data.</text>
</comment>
<dbReference type="Gene3D" id="3.80.30.20">
    <property type="entry name" value="tm_1862 like domain"/>
    <property type="match status" value="1"/>
</dbReference>
<dbReference type="InterPro" id="IPR007197">
    <property type="entry name" value="rSAM"/>
</dbReference>
<dbReference type="InterPro" id="IPR058240">
    <property type="entry name" value="rSAM_sf"/>
</dbReference>
<comment type="cofactor">
    <cofactor evidence="1">
        <name>[4Fe-4S] cluster</name>
        <dbReference type="ChEBI" id="CHEBI:49883"/>
    </cofactor>
</comment>
<dbReference type="GO" id="GO:0003824">
    <property type="term" value="F:catalytic activity"/>
    <property type="evidence" value="ECO:0007669"/>
    <property type="project" value="InterPro"/>
</dbReference>
<dbReference type="Proteomes" id="UP000713880">
    <property type="component" value="Unassembled WGS sequence"/>
</dbReference>
<evidence type="ECO:0000259" key="6">
    <source>
        <dbReference type="PROSITE" id="PS51918"/>
    </source>
</evidence>
<accession>A0A938X090</accession>
<evidence type="ECO:0000256" key="5">
    <source>
        <dbReference type="ARBA" id="ARBA00023014"/>
    </source>
</evidence>
<keyword evidence="2" id="KW-0949">S-adenosyl-L-methionine</keyword>
<dbReference type="PANTHER" id="PTHR43409:SF4">
    <property type="entry name" value="RADICAL SAM SUPERFAMILY PROTEIN"/>
    <property type="match status" value="1"/>
</dbReference>
<dbReference type="PROSITE" id="PS51918">
    <property type="entry name" value="RADICAL_SAM"/>
    <property type="match status" value="1"/>
</dbReference>
<organism evidence="7 8">
    <name type="scientific">Mordavella massiliensis</name>
    <dbReference type="NCBI Taxonomy" id="1871024"/>
    <lineage>
        <taxon>Bacteria</taxon>
        <taxon>Bacillati</taxon>
        <taxon>Bacillota</taxon>
        <taxon>Clostridia</taxon>
        <taxon>Eubacteriales</taxon>
        <taxon>Clostridiaceae</taxon>
        <taxon>Mordavella</taxon>
    </lineage>
</organism>
<dbReference type="SFLD" id="SFLDS00029">
    <property type="entry name" value="Radical_SAM"/>
    <property type="match status" value="1"/>
</dbReference>
<proteinExistence type="predicted"/>
<evidence type="ECO:0000256" key="4">
    <source>
        <dbReference type="ARBA" id="ARBA00023004"/>
    </source>
</evidence>
<evidence type="ECO:0000256" key="3">
    <source>
        <dbReference type="ARBA" id="ARBA00022723"/>
    </source>
</evidence>
<reference evidence="7" key="2">
    <citation type="journal article" date="2021" name="Sci. Rep.">
        <title>The distribution of antibiotic resistance genes in chicken gut microbiota commensals.</title>
        <authorList>
            <person name="Juricova H."/>
            <person name="Matiasovicova J."/>
            <person name="Kubasova T."/>
            <person name="Cejkova D."/>
            <person name="Rychlik I."/>
        </authorList>
    </citation>
    <scope>NUCLEOTIDE SEQUENCE</scope>
    <source>
        <strain evidence="7">An420c</strain>
    </source>
</reference>
<sequence length="275" mass="30903">MSEMQSVYYPQSEIHTTLIPVTTGCPYNRCAFCSMYKADTYGEVPLLEMEHELMNGERYTERVFLTGADPLSVGFEKMIRILNLVRKYFPYCGCVASYASVRSLQKYSVHELTELHDAGLRLLYVGFETGSDETLKLMKKGHTAAAAVRQGQKLNEAKLPFCAIVMYGIAGEGKGEENARLTAKLLNQFVPAKIITMNLTVFALTELAEMVKEGRFTEATTREKLQELKTLITELHMKKPVEIDTTHTTNLIKMTGRLPEDAEKLLDQIDARLAG</sequence>
<dbReference type="InterPro" id="IPR023404">
    <property type="entry name" value="rSAM_horseshoe"/>
</dbReference>
<gene>
    <name evidence="7" type="ORF">H6A13_01735</name>
</gene>
<dbReference type="GO" id="GO:0046872">
    <property type="term" value="F:metal ion binding"/>
    <property type="evidence" value="ECO:0007669"/>
    <property type="project" value="UniProtKB-KW"/>
</dbReference>
<dbReference type="RefSeq" id="WP_204907886.1">
    <property type="nucleotide sequence ID" value="NZ_JACJLV010000003.1"/>
</dbReference>
<dbReference type="Pfam" id="PF04055">
    <property type="entry name" value="Radical_SAM"/>
    <property type="match status" value="1"/>
</dbReference>
<keyword evidence="8" id="KW-1185">Reference proteome</keyword>
<dbReference type="SMART" id="SM00729">
    <property type="entry name" value="Elp3"/>
    <property type="match status" value="1"/>
</dbReference>